<keyword evidence="6" id="KW-1133">Transmembrane helix</keyword>
<keyword evidence="2 5" id="KW-0547">Nucleotide-binding</keyword>
<dbReference type="InterPro" id="IPR008271">
    <property type="entry name" value="Ser/Thr_kinase_AS"/>
</dbReference>
<evidence type="ECO:0000256" key="2">
    <source>
        <dbReference type="ARBA" id="ARBA00022741"/>
    </source>
</evidence>
<keyword evidence="9" id="KW-1185">Reference proteome</keyword>
<keyword evidence="6" id="KW-0812">Transmembrane</keyword>
<evidence type="ECO:0000256" key="5">
    <source>
        <dbReference type="PROSITE-ProRule" id="PRU10141"/>
    </source>
</evidence>
<dbReference type="Proteomes" id="UP001341281">
    <property type="component" value="Chromosome 01"/>
</dbReference>
<feature type="domain" description="Protein kinase" evidence="7">
    <location>
        <begin position="73"/>
        <end position="359"/>
    </location>
</feature>
<keyword evidence="6" id="KW-0472">Membrane</keyword>
<evidence type="ECO:0000256" key="6">
    <source>
        <dbReference type="SAM" id="Phobius"/>
    </source>
</evidence>
<keyword evidence="3" id="KW-0418">Kinase</keyword>
<feature type="transmembrane region" description="Helical" evidence="6">
    <location>
        <begin position="410"/>
        <end position="430"/>
    </location>
</feature>
<organism evidence="8 9">
    <name type="scientific">Paspalum notatum var. saurae</name>
    <dbReference type="NCBI Taxonomy" id="547442"/>
    <lineage>
        <taxon>Eukaryota</taxon>
        <taxon>Viridiplantae</taxon>
        <taxon>Streptophyta</taxon>
        <taxon>Embryophyta</taxon>
        <taxon>Tracheophyta</taxon>
        <taxon>Spermatophyta</taxon>
        <taxon>Magnoliopsida</taxon>
        <taxon>Liliopsida</taxon>
        <taxon>Poales</taxon>
        <taxon>Poaceae</taxon>
        <taxon>PACMAD clade</taxon>
        <taxon>Panicoideae</taxon>
        <taxon>Andropogonodae</taxon>
        <taxon>Paspaleae</taxon>
        <taxon>Paspalinae</taxon>
        <taxon>Paspalum</taxon>
    </lineage>
</organism>
<evidence type="ECO:0000313" key="8">
    <source>
        <dbReference type="EMBL" id="WVZ53926.1"/>
    </source>
</evidence>
<dbReference type="InterPro" id="IPR000719">
    <property type="entry name" value="Prot_kinase_dom"/>
</dbReference>
<dbReference type="PANTHER" id="PTHR45707">
    <property type="entry name" value="C2 CALCIUM/LIPID-BINDING PLANT PHOSPHORIBOSYLTRANSFERASE FAMILY PROTEIN"/>
    <property type="match status" value="1"/>
</dbReference>
<dbReference type="PANTHER" id="PTHR45707:SF59">
    <property type="entry name" value="PROTEIN KINASE DOMAIN-CONTAINING PROTEIN"/>
    <property type="match status" value="1"/>
</dbReference>
<dbReference type="PROSITE" id="PS50011">
    <property type="entry name" value="PROTEIN_KINASE_DOM"/>
    <property type="match status" value="1"/>
</dbReference>
<dbReference type="SMART" id="SM00220">
    <property type="entry name" value="S_TKc"/>
    <property type="match status" value="1"/>
</dbReference>
<proteinExistence type="predicted"/>
<protein>
    <recommendedName>
        <fullName evidence="7">Protein kinase domain-containing protein</fullName>
    </recommendedName>
</protein>
<evidence type="ECO:0000256" key="1">
    <source>
        <dbReference type="ARBA" id="ARBA00022679"/>
    </source>
</evidence>
<dbReference type="InterPro" id="IPR011009">
    <property type="entry name" value="Kinase-like_dom_sf"/>
</dbReference>
<dbReference type="FunFam" id="1.10.510.10:FF:000870">
    <property type="entry name" value="OSJNBa0016N04.16-like protein"/>
    <property type="match status" value="1"/>
</dbReference>
<reference evidence="8 9" key="1">
    <citation type="submission" date="2024-02" db="EMBL/GenBank/DDBJ databases">
        <title>High-quality chromosome-scale genome assembly of Pensacola bahiagrass (Paspalum notatum Flugge var. saurae).</title>
        <authorList>
            <person name="Vega J.M."/>
            <person name="Podio M."/>
            <person name="Orjuela J."/>
            <person name="Siena L.A."/>
            <person name="Pessino S.C."/>
            <person name="Combes M.C."/>
            <person name="Mariac C."/>
            <person name="Albertini E."/>
            <person name="Pupilli F."/>
            <person name="Ortiz J.P.A."/>
            <person name="Leblanc O."/>
        </authorList>
    </citation>
    <scope>NUCLEOTIDE SEQUENCE [LARGE SCALE GENOMIC DNA]</scope>
    <source>
        <strain evidence="8">R1</strain>
        <tissue evidence="8">Leaf</tissue>
    </source>
</reference>
<dbReference type="AlphaFoldDB" id="A0AAQ3SHY7"/>
<dbReference type="InterPro" id="IPR017441">
    <property type="entry name" value="Protein_kinase_ATP_BS"/>
</dbReference>
<keyword evidence="4 5" id="KW-0067">ATP-binding</keyword>
<gene>
    <name evidence="8" type="ORF">U9M48_004812</name>
</gene>
<dbReference type="Pfam" id="PF00069">
    <property type="entry name" value="Pkinase"/>
    <property type="match status" value="1"/>
</dbReference>
<dbReference type="PROSITE" id="PS00108">
    <property type="entry name" value="PROTEIN_KINASE_ST"/>
    <property type="match status" value="1"/>
</dbReference>
<keyword evidence="1" id="KW-0808">Transferase</keyword>
<dbReference type="EMBL" id="CP144745">
    <property type="protein sequence ID" value="WVZ53926.1"/>
    <property type="molecule type" value="Genomic_DNA"/>
</dbReference>
<dbReference type="GO" id="GO:0004672">
    <property type="term" value="F:protein kinase activity"/>
    <property type="evidence" value="ECO:0007669"/>
    <property type="project" value="InterPro"/>
</dbReference>
<evidence type="ECO:0000313" key="9">
    <source>
        <dbReference type="Proteomes" id="UP001341281"/>
    </source>
</evidence>
<dbReference type="PROSITE" id="PS00107">
    <property type="entry name" value="PROTEIN_KINASE_ATP"/>
    <property type="match status" value="1"/>
</dbReference>
<sequence length="583" mass="64692">LRSEHPARIANSHRNIICSALGVRARPSCSVPPSRQHRTGRQCLGSISWIIHSICTSVCSSLLVYFRDVTDNFSSDREIGRGGFGVVYKGVDAQSGAVTAVKKLRPISGAQDKQFKNEANILARVDHHNIVKLIGYCDEMQEKLLCYEYLPKGSLDSIIYDEPCGLEWRDRYKIVVGICQGLYYLHEGLDNTPIIHMDLKPSNILLDDRMEPKIADFGLSRLFGEEQSLTCTENLMGSIGYMAPEYWNRGEISTKSDIYSLGILILEIVTGKKNHQVMGNKSGEHFIEDVRKVWTHMSQKASKNLSLGSDCLQQVHRCIEIGLSCVEADKERRPTSGQLLWLILSAGGCTRKVDEDPMLQGRRVVAAEKTKSSWSLAETTLKIVIRFVASVLILLNLNRSRSWAITALKFVTPQAASVAIGTVVVVLILYLQKNLSSSWRRVILFAIGIVLAAALFLLNSSIHESQQFMATGGLICYIWCPGCSHLTEIQQHMGDINLEESQQFTETGDLIIHRTCSGCSSGPTEWQHSNVMGGNDGSEARRGYGAVLSMSLVLLNPASPWSWVLMTLKVTMAAGHQPQLLWP</sequence>
<accession>A0AAQ3SHY7</accession>
<evidence type="ECO:0000256" key="4">
    <source>
        <dbReference type="ARBA" id="ARBA00022840"/>
    </source>
</evidence>
<feature type="transmembrane region" description="Helical" evidence="6">
    <location>
        <begin position="379"/>
        <end position="398"/>
    </location>
</feature>
<evidence type="ECO:0000259" key="7">
    <source>
        <dbReference type="PROSITE" id="PS50011"/>
    </source>
</evidence>
<feature type="binding site" evidence="5">
    <location>
        <position position="103"/>
    </location>
    <ligand>
        <name>ATP</name>
        <dbReference type="ChEBI" id="CHEBI:30616"/>
    </ligand>
</feature>
<dbReference type="Gene3D" id="1.10.510.10">
    <property type="entry name" value="Transferase(Phosphotransferase) domain 1"/>
    <property type="match status" value="1"/>
</dbReference>
<feature type="non-terminal residue" evidence="8">
    <location>
        <position position="583"/>
    </location>
</feature>
<feature type="transmembrane region" description="Helical" evidence="6">
    <location>
        <begin position="442"/>
        <end position="459"/>
    </location>
</feature>
<dbReference type="SUPFAM" id="SSF56112">
    <property type="entry name" value="Protein kinase-like (PK-like)"/>
    <property type="match status" value="1"/>
</dbReference>
<name>A0AAQ3SHY7_PASNO</name>
<evidence type="ECO:0000256" key="3">
    <source>
        <dbReference type="ARBA" id="ARBA00022777"/>
    </source>
</evidence>
<dbReference type="Gene3D" id="3.30.200.20">
    <property type="entry name" value="Phosphorylase Kinase, domain 1"/>
    <property type="match status" value="1"/>
</dbReference>
<dbReference type="GO" id="GO:0005524">
    <property type="term" value="F:ATP binding"/>
    <property type="evidence" value="ECO:0007669"/>
    <property type="project" value="UniProtKB-UniRule"/>
</dbReference>